<sequence>MSCAATTSTSMRIPCGYRFCPTDEELLLVYLKRKLHNLPLPCDVIKEVELYEFDPNELLAQFGSMREEKCYFFTSTYRKYPKGNQTHRSTNNGFWKTGAAIEIKDERNNLIGTKRSLAFHYRKHPHGNKTNWIMYEYKLYEDQSVNHVQISTDPMKVDEWVLCSIYENSSARERKIRKRKAIVLPDELDSSSKEREIVLQQGPLSGNQDNEQSMVPLFDNLPAEPRPNVFDVGFDTGPISEAAWKSIMDTLNAI</sequence>
<gene>
    <name evidence="1" type="ORF">MRB53_007420</name>
</gene>
<comment type="caution">
    <text evidence="1">The sequence shown here is derived from an EMBL/GenBank/DDBJ whole genome shotgun (WGS) entry which is preliminary data.</text>
</comment>
<reference evidence="1 2" key="1">
    <citation type="journal article" date="2022" name="Hortic Res">
        <title>A haplotype resolved chromosomal level avocado genome allows analysis of novel avocado genes.</title>
        <authorList>
            <person name="Nath O."/>
            <person name="Fletcher S.J."/>
            <person name="Hayward A."/>
            <person name="Shaw L.M."/>
            <person name="Masouleh A.K."/>
            <person name="Furtado A."/>
            <person name="Henry R.J."/>
            <person name="Mitter N."/>
        </authorList>
    </citation>
    <scope>NUCLEOTIDE SEQUENCE [LARGE SCALE GENOMIC DNA]</scope>
    <source>
        <strain evidence="2">cv. Hass</strain>
    </source>
</reference>
<evidence type="ECO:0000313" key="2">
    <source>
        <dbReference type="Proteomes" id="UP001234297"/>
    </source>
</evidence>
<organism evidence="1 2">
    <name type="scientific">Persea americana</name>
    <name type="common">Avocado</name>
    <dbReference type="NCBI Taxonomy" id="3435"/>
    <lineage>
        <taxon>Eukaryota</taxon>
        <taxon>Viridiplantae</taxon>
        <taxon>Streptophyta</taxon>
        <taxon>Embryophyta</taxon>
        <taxon>Tracheophyta</taxon>
        <taxon>Spermatophyta</taxon>
        <taxon>Magnoliopsida</taxon>
        <taxon>Magnoliidae</taxon>
        <taxon>Laurales</taxon>
        <taxon>Lauraceae</taxon>
        <taxon>Persea</taxon>
    </lineage>
</organism>
<dbReference type="EMBL" id="CM056810">
    <property type="protein sequence ID" value="KAJ8645672.1"/>
    <property type="molecule type" value="Genomic_DNA"/>
</dbReference>
<proteinExistence type="predicted"/>
<accession>A0ACC2MIV1</accession>
<evidence type="ECO:0000313" key="1">
    <source>
        <dbReference type="EMBL" id="KAJ8645672.1"/>
    </source>
</evidence>
<protein>
    <submittedName>
        <fullName evidence="1">Uncharacterized protein</fullName>
    </submittedName>
</protein>
<dbReference type="Proteomes" id="UP001234297">
    <property type="component" value="Chromosome 2"/>
</dbReference>
<name>A0ACC2MIV1_PERAE</name>
<keyword evidence="2" id="KW-1185">Reference proteome</keyword>